<dbReference type="InterPro" id="IPR054249">
    <property type="entry name" value="DUF6976"/>
</dbReference>
<dbReference type="RefSeq" id="WP_394382741.1">
    <property type="nucleotide sequence ID" value="NZ_JBIGIB010000002.1"/>
</dbReference>
<dbReference type="Proteomes" id="UP001606303">
    <property type="component" value="Unassembled WGS sequence"/>
</dbReference>
<evidence type="ECO:0000313" key="1">
    <source>
        <dbReference type="EMBL" id="MFG6466301.1"/>
    </source>
</evidence>
<protein>
    <submittedName>
        <fullName evidence="1">DUF6976 family protein</fullName>
    </submittedName>
</protein>
<dbReference type="Pfam" id="PF22396">
    <property type="entry name" value="DUF6976"/>
    <property type="match status" value="1"/>
</dbReference>
<evidence type="ECO:0000313" key="2">
    <source>
        <dbReference type="Proteomes" id="UP001606303"/>
    </source>
</evidence>
<comment type="caution">
    <text evidence="1">The sequence shown here is derived from an EMBL/GenBank/DDBJ whole genome shotgun (WGS) entry which is preliminary data.</text>
</comment>
<dbReference type="EMBL" id="JBIGIB010000002">
    <property type="protein sequence ID" value="MFG6466301.1"/>
    <property type="molecule type" value="Genomic_DNA"/>
</dbReference>
<keyword evidence="2" id="KW-1185">Reference proteome</keyword>
<proteinExistence type="predicted"/>
<name>A0ABW7GWY9_9BURK</name>
<gene>
    <name evidence="1" type="ORF">ACG01O_06760</name>
</gene>
<reference evidence="1 2" key="1">
    <citation type="submission" date="2024-08" db="EMBL/GenBank/DDBJ databases">
        <authorList>
            <person name="Lu H."/>
        </authorList>
    </citation>
    <scope>NUCLEOTIDE SEQUENCE [LARGE SCALE GENOMIC DNA]</scope>
    <source>
        <strain evidence="1 2">BYS87W</strain>
    </source>
</reference>
<sequence>MHQLMTIDAVVRLLRNGRPLAVTGAEAALDQLPVGPWVGATTSPVRSPQGEVRTDRQVWVTELPARGLTTLHHVAADAMHEVWTQGPEQGYSLALLPEGGVAHVCCTQPDLAGAGQPQSPVVTWLARVEAGRPGQHPLIYFGKTGQKLSDGAVVAHVRLPNGQSPAEALAGLIAPEGVQVLGLAPGMASAPVGLRQPSEATVGAALLAA</sequence>
<accession>A0ABW7GWY9</accession>
<organism evidence="1 2">
    <name type="scientific">Pelomonas baiyunensis</name>
    <dbReference type="NCBI Taxonomy" id="3299026"/>
    <lineage>
        <taxon>Bacteria</taxon>
        <taxon>Pseudomonadati</taxon>
        <taxon>Pseudomonadota</taxon>
        <taxon>Betaproteobacteria</taxon>
        <taxon>Burkholderiales</taxon>
        <taxon>Sphaerotilaceae</taxon>
        <taxon>Roseateles</taxon>
    </lineage>
</organism>